<organism evidence="1">
    <name type="scientific">Arundo donax</name>
    <name type="common">Giant reed</name>
    <name type="synonym">Donax arundinaceus</name>
    <dbReference type="NCBI Taxonomy" id="35708"/>
    <lineage>
        <taxon>Eukaryota</taxon>
        <taxon>Viridiplantae</taxon>
        <taxon>Streptophyta</taxon>
        <taxon>Embryophyta</taxon>
        <taxon>Tracheophyta</taxon>
        <taxon>Spermatophyta</taxon>
        <taxon>Magnoliopsida</taxon>
        <taxon>Liliopsida</taxon>
        <taxon>Poales</taxon>
        <taxon>Poaceae</taxon>
        <taxon>PACMAD clade</taxon>
        <taxon>Arundinoideae</taxon>
        <taxon>Arundineae</taxon>
        <taxon>Arundo</taxon>
    </lineage>
</organism>
<protein>
    <submittedName>
        <fullName evidence="1">Uncharacterized protein</fullName>
    </submittedName>
</protein>
<proteinExistence type="predicted"/>
<dbReference type="EMBL" id="GBRH01236602">
    <property type="protein sequence ID" value="JAD61293.1"/>
    <property type="molecule type" value="Transcribed_RNA"/>
</dbReference>
<sequence length="13" mass="1439">MRCGFVSNLQQVG</sequence>
<evidence type="ECO:0000313" key="1">
    <source>
        <dbReference type="EMBL" id="JAD61293.1"/>
    </source>
</evidence>
<name>A0A0A9BGK8_ARUDO</name>
<reference evidence="1" key="1">
    <citation type="submission" date="2014-09" db="EMBL/GenBank/DDBJ databases">
        <authorList>
            <person name="Magalhaes I.L.F."/>
            <person name="Oliveira U."/>
            <person name="Santos F.R."/>
            <person name="Vidigal T.H.D.A."/>
            <person name="Brescovit A.D."/>
            <person name="Santos A.J."/>
        </authorList>
    </citation>
    <scope>NUCLEOTIDE SEQUENCE</scope>
    <source>
        <tissue evidence="1">Shoot tissue taken approximately 20 cm above the soil surface</tissue>
    </source>
</reference>
<reference evidence="1" key="2">
    <citation type="journal article" date="2015" name="Data Brief">
        <title>Shoot transcriptome of the giant reed, Arundo donax.</title>
        <authorList>
            <person name="Barrero R.A."/>
            <person name="Guerrero F.D."/>
            <person name="Moolhuijzen P."/>
            <person name="Goolsby J.A."/>
            <person name="Tidwell J."/>
            <person name="Bellgard S.E."/>
            <person name="Bellgard M.I."/>
        </authorList>
    </citation>
    <scope>NUCLEOTIDE SEQUENCE</scope>
    <source>
        <tissue evidence="1">Shoot tissue taken approximately 20 cm above the soil surface</tissue>
    </source>
</reference>
<accession>A0A0A9BGK8</accession>